<name>A0A6A5WY20_9PLEO</name>
<gene>
    <name evidence="2" type="ORF">P154DRAFT_517578</name>
</gene>
<sequence>MQSPPTASNLASRRSKFFAPLTPHGMPKPPPLSPDGSIRTHRFSRMVRSPVSIMELSSPPATPMSPGSPIMLPPMSAKSFGTFIDSAPSSPAYSPRLPWSHGDSSTLLLLSPASTAPSFPEPEWDMVTPARPSAQRVTKNNSYSRSHHVSRSTSLSSQPMKPLREESQKENHPPRREESQKENHPPRREESKEEPTEEPETEEKIEEQQPRVVPLGRLATRMKSMLRRKPAGGKPAGGKPANGKPTSGKKSEKKKRYQEEYYQVGEQSHWTDM</sequence>
<protein>
    <submittedName>
        <fullName evidence="2">Uncharacterized protein</fullName>
    </submittedName>
</protein>
<reference evidence="2" key="1">
    <citation type="journal article" date="2020" name="Stud. Mycol.">
        <title>101 Dothideomycetes genomes: a test case for predicting lifestyles and emergence of pathogens.</title>
        <authorList>
            <person name="Haridas S."/>
            <person name="Albert R."/>
            <person name="Binder M."/>
            <person name="Bloem J."/>
            <person name="Labutti K."/>
            <person name="Salamov A."/>
            <person name="Andreopoulos B."/>
            <person name="Baker S."/>
            <person name="Barry K."/>
            <person name="Bills G."/>
            <person name="Bluhm B."/>
            <person name="Cannon C."/>
            <person name="Castanera R."/>
            <person name="Culley D."/>
            <person name="Daum C."/>
            <person name="Ezra D."/>
            <person name="Gonzalez J."/>
            <person name="Henrissat B."/>
            <person name="Kuo A."/>
            <person name="Liang C."/>
            <person name="Lipzen A."/>
            <person name="Lutzoni F."/>
            <person name="Magnuson J."/>
            <person name="Mondo S."/>
            <person name="Nolan M."/>
            <person name="Ohm R."/>
            <person name="Pangilinan J."/>
            <person name="Park H.-J."/>
            <person name="Ramirez L."/>
            <person name="Alfaro M."/>
            <person name="Sun H."/>
            <person name="Tritt A."/>
            <person name="Yoshinaga Y."/>
            <person name="Zwiers L.-H."/>
            <person name="Turgeon B."/>
            <person name="Goodwin S."/>
            <person name="Spatafora J."/>
            <person name="Crous P."/>
            <person name="Grigoriev I."/>
        </authorList>
    </citation>
    <scope>NUCLEOTIDE SEQUENCE</scope>
    <source>
        <strain evidence="2">CBS 123094</strain>
    </source>
</reference>
<feature type="compositionally biased region" description="Low complexity" evidence="1">
    <location>
        <begin position="104"/>
        <end position="118"/>
    </location>
</feature>
<feature type="compositionally biased region" description="Acidic residues" evidence="1">
    <location>
        <begin position="195"/>
        <end position="205"/>
    </location>
</feature>
<accession>A0A6A5WY20</accession>
<dbReference type="Proteomes" id="UP000799779">
    <property type="component" value="Unassembled WGS sequence"/>
</dbReference>
<dbReference type="AlphaFoldDB" id="A0A6A5WY20"/>
<feature type="region of interest" description="Disordered" evidence="1">
    <location>
        <begin position="1"/>
        <end position="273"/>
    </location>
</feature>
<keyword evidence="3" id="KW-1185">Reference proteome</keyword>
<feature type="compositionally biased region" description="Polar residues" evidence="1">
    <location>
        <begin position="1"/>
        <end position="12"/>
    </location>
</feature>
<evidence type="ECO:0000313" key="2">
    <source>
        <dbReference type="EMBL" id="KAF2006497.1"/>
    </source>
</evidence>
<feature type="compositionally biased region" description="Basic and acidic residues" evidence="1">
    <location>
        <begin position="162"/>
        <end position="194"/>
    </location>
</feature>
<organism evidence="2 3">
    <name type="scientific">Amniculicola lignicola CBS 123094</name>
    <dbReference type="NCBI Taxonomy" id="1392246"/>
    <lineage>
        <taxon>Eukaryota</taxon>
        <taxon>Fungi</taxon>
        <taxon>Dikarya</taxon>
        <taxon>Ascomycota</taxon>
        <taxon>Pezizomycotina</taxon>
        <taxon>Dothideomycetes</taxon>
        <taxon>Pleosporomycetidae</taxon>
        <taxon>Pleosporales</taxon>
        <taxon>Amniculicolaceae</taxon>
        <taxon>Amniculicola</taxon>
    </lineage>
</organism>
<dbReference type="OrthoDB" id="3921377at2759"/>
<dbReference type="EMBL" id="ML977559">
    <property type="protein sequence ID" value="KAF2006497.1"/>
    <property type="molecule type" value="Genomic_DNA"/>
</dbReference>
<evidence type="ECO:0000313" key="3">
    <source>
        <dbReference type="Proteomes" id="UP000799779"/>
    </source>
</evidence>
<proteinExistence type="predicted"/>
<evidence type="ECO:0000256" key="1">
    <source>
        <dbReference type="SAM" id="MobiDB-lite"/>
    </source>
</evidence>